<reference evidence="6 7" key="1">
    <citation type="submission" date="2018-11" db="EMBL/GenBank/DDBJ databases">
        <title>Flavobacterium sp. nov., YIM 102600 draft genome.</title>
        <authorList>
            <person name="Li G."/>
            <person name="Jiang Y."/>
        </authorList>
    </citation>
    <scope>NUCLEOTIDE SEQUENCE [LARGE SCALE GENOMIC DNA]</scope>
    <source>
        <strain evidence="6 7">YIM 102600</strain>
    </source>
</reference>
<dbReference type="Proteomes" id="UP000271937">
    <property type="component" value="Unassembled WGS sequence"/>
</dbReference>
<evidence type="ECO:0000256" key="3">
    <source>
        <dbReference type="ARBA" id="ARBA00022679"/>
    </source>
</evidence>
<dbReference type="EMBL" id="RQVR01000010">
    <property type="protein sequence ID" value="RRJ90765.1"/>
    <property type="molecule type" value="Genomic_DNA"/>
</dbReference>
<dbReference type="Gene3D" id="3.40.630.30">
    <property type="match status" value="1"/>
</dbReference>
<comment type="pathway">
    <text evidence="2">Lipid metabolism.</text>
</comment>
<accession>A0A3P3W6G6</accession>
<dbReference type="InterPro" id="IPR015422">
    <property type="entry name" value="PyrdxlP-dep_Trfase_small"/>
</dbReference>
<evidence type="ECO:0000256" key="1">
    <source>
        <dbReference type="ARBA" id="ARBA00001933"/>
    </source>
</evidence>
<dbReference type="GO" id="GO:0030170">
    <property type="term" value="F:pyridoxal phosphate binding"/>
    <property type="evidence" value="ECO:0007669"/>
    <property type="project" value="InterPro"/>
</dbReference>
<dbReference type="InterPro" id="IPR001917">
    <property type="entry name" value="Aminotrans_II_pyridoxalP_BS"/>
</dbReference>
<dbReference type="AlphaFoldDB" id="A0A3P3W6G6"/>
<dbReference type="InterPro" id="IPR004839">
    <property type="entry name" value="Aminotransferase_I/II_large"/>
</dbReference>
<dbReference type="RefSeq" id="WP_125012912.1">
    <property type="nucleotide sequence ID" value="NZ_RQVR01000010.1"/>
</dbReference>
<dbReference type="Gene3D" id="3.40.640.10">
    <property type="entry name" value="Type I PLP-dependent aspartate aminotransferase-like (Major domain)"/>
    <property type="match status" value="1"/>
</dbReference>
<dbReference type="PANTHER" id="PTHR13693">
    <property type="entry name" value="CLASS II AMINOTRANSFERASE/8-AMINO-7-OXONONANOATE SYNTHASE"/>
    <property type="match status" value="1"/>
</dbReference>
<dbReference type="InterPro" id="IPR015424">
    <property type="entry name" value="PyrdxlP-dep_Trfase"/>
</dbReference>
<keyword evidence="4" id="KW-0663">Pyridoxal phosphate</keyword>
<dbReference type="GO" id="GO:0008483">
    <property type="term" value="F:transaminase activity"/>
    <property type="evidence" value="ECO:0007669"/>
    <property type="project" value="UniProtKB-KW"/>
</dbReference>
<gene>
    <name evidence="6" type="ORF">EG849_09820</name>
</gene>
<evidence type="ECO:0000259" key="5">
    <source>
        <dbReference type="Pfam" id="PF00155"/>
    </source>
</evidence>
<feature type="domain" description="Aminotransferase class I/classII large" evidence="5">
    <location>
        <begin position="74"/>
        <end position="394"/>
    </location>
</feature>
<dbReference type="SUPFAM" id="SSF55729">
    <property type="entry name" value="Acyl-CoA N-acyltransferases (Nat)"/>
    <property type="match status" value="1"/>
</dbReference>
<evidence type="ECO:0000256" key="4">
    <source>
        <dbReference type="ARBA" id="ARBA00022898"/>
    </source>
</evidence>
<evidence type="ECO:0000313" key="6">
    <source>
        <dbReference type="EMBL" id="RRJ90765.1"/>
    </source>
</evidence>
<keyword evidence="6" id="KW-0032">Aminotransferase</keyword>
<evidence type="ECO:0000256" key="2">
    <source>
        <dbReference type="ARBA" id="ARBA00005189"/>
    </source>
</evidence>
<dbReference type="PANTHER" id="PTHR13693:SF3">
    <property type="entry name" value="LD36009P"/>
    <property type="match status" value="1"/>
</dbReference>
<keyword evidence="3 6" id="KW-0808">Transferase</keyword>
<dbReference type="InterPro" id="IPR016181">
    <property type="entry name" value="Acyl_CoA_acyltransferase"/>
</dbReference>
<organism evidence="6 7">
    <name type="scientific">Flavobacterium macacae</name>
    <dbReference type="NCBI Taxonomy" id="2488993"/>
    <lineage>
        <taxon>Bacteria</taxon>
        <taxon>Pseudomonadati</taxon>
        <taxon>Bacteroidota</taxon>
        <taxon>Flavobacteriia</taxon>
        <taxon>Flavobacteriales</taxon>
        <taxon>Flavobacteriaceae</taxon>
        <taxon>Flavobacterium</taxon>
    </lineage>
</organism>
<proteinExistence type="predicted"/>
<comment type="caution">
    <text evidence="6">The sequence shown here is derived from an EMBL/GenBank/DDBJ whole genome shotgun (WGS) entry which is preliminary data.</text>
</comment>
<comment type="cofactor">
    <cofactor evidence="1">
        <name>pyridoxal 5'-phosphate</name>
        <dbReference type="ChEBI" id="CHEBI:597326"/>
    </cofactor>
</comment>
<dbReference type="PROSITE" id="PS00599">
    <property type="entry name" value="AA_TRANSFER_CLASS_2"/>
    <property type="match status" value="1"/>
</dbReference>
<dbReference type="InterPro" id="IPR050087">
    <property type="entry name" value="AON_synthase_class-II"/>
</dbReference>
<dbReference type="SUPFAM" id="SSF53383">
    <property type="entry name" value="PLP-dependent transferases"/>
    <property type="match status" value="1"/>
</dbReference>
<sequence>MAKIKHNNFIDTVAEMLSVAKDNGTIHLYAQDHEFSGRTIQVDGRKLSHFATTSYLGLEHDLRLKQAAVTAVMKYGTQFPLSKTYISHPLYSELEHKVESMYGIPPIVTKNSTLGHLSAIPTMVRDEDAVIMDHQVHWSVQNACLLLKIRKIPVEIIRHNNMQMLEERIREHSGRCSKIWYMADGVYSMFGDYAPISDLLALCARYPQLHLYFDDVHGMSWRGKNGTGYVVDTIGPLPENVVVVGTLSKSFGASGAVLMTPDRALRERIRNFGGPLTFSAQLEPSSVGAAIASATIHLSEEIAVLQHDLAEKIRLFNALLSRSSLPMIARNDSPVFFLGTAKPATAYNLVQRLLREGFFVNPALYPAVPVKNTGVRMTVSANNLPEDIRALFNALEHHFPKALEETENSLEKVRHSFGLPSVQLLRDSPAIPRKALKVDCLRSIDGIDQMTWDGCLGKSANMDWQGMKFLQQAFHNPQDPANGWSFYYFLITDAKGAAVLLVSLTLSLWKDDMLAPESVSLQLEERRKTDPLYLTSKVLSMGSLFTEGDHWYLDQDHPLATEALAELLDQVEALSSTVGSDMVVLRDFDPSQKYFSQFHDHGFVKIDMPETSIVDCTGWNDIEGFAGSLSKRSRAHFRKEVLPFCDSFEVRVKHKLNKAEIAHAHELYANVSKNNLGLNLFEYPAEIFRQMSLHPQWEFILLYLRDDAAGHDRNRAAGILFCYRNSTGTYVPALVGMDYSVARKYNLYRQLLLQAILQGKRSGCNRIHLGITASFEKRKMGASVLPKVAFIQARDNFQMELLGVLQNGGDGKNN</sequence>
<dbReference type="Pfam" id="PF00155">
    <property type="entry name" value="Aminotran_1_2"/>
    <property type="match status" value="1"/>
</dbReference>
<dbReference type="InterPro" id="IPR015421">
    <property type="entry name" value="PyrdxlP-dep_Trfase_major"/>
</dbReference>
<evidence type="ECO:0000313" key="7">
    <source>
        <dbReference type="Proteomes" id="UP000271937"/>
    </source>
</evidence>
<protein>
    <submittedName>
        <fullName evidence="6">Aminotransferase class I/II-fold pyridoxal phosphate-dependent enzyme</fullName>
    </submittedName>
</protein>
<name>A0A3P3W6G6_9FLAO</name>
<keyword evidence="7" id="KW-1185">Reference proteome</keyword>
<dbReference type="OrthoDB" id="9807157at2"/>
<dbReference type="Gene3D" id="3.90.1150.10">
    <property type="entry name" value="Aspartate Aminotransferase, domain 1"/>
    <property type="match status" value="1"/>
</dbReference>